<sequence length="376" mass="42358">MSERLHVLFVRGMLYYDGVSSVEYEWIKALKDRVAFDYVLLDPDKSVPEKEAAVKALGCGIYPLRYQSGSSLTSHRNREKVLRDFLTKHHYDVVHIDTDLLSRYDVAKVARQCGVKKVIIHSHNAMREVHGIQKLPGVAYLERRMIAKYATDLAACSKEAANWLFNPGDQGRVKIIHNGIDRERYVFKPEKRAATRQKLGIADDTLLLGNIGRLTEQKNQLYLLDILAATVKQRPKTKLLLIGSGEKAAEIQAKIKELKLADQVIMISSTDEIPDYLFAMDVFVMPSLYEGLPMTLLEAQTTGLPCVISENISSEMDFPGMIRRQAIAAAPEEWAKLLLATEPLADRAAEAETLTKIGYDNRESAEQVYQMYIGGR</sequence>
<dbReference type="RefSeq" id="WP_201330495.1">
    <property type="nucleotide sequence ID" value="NZ_BOCG01000702.1"/>
</dbReference>
<proteinExistence type="predicted"/>
<evidence type="ECO:0000259" key="1">
    <source>
        <dbReference type="Pfam" id="PF00534"/>
    </source>
</evidence>
<dbReference type="PANTHER" id="PTHR45947">
    <property type="entry name" value="SULFOQUINOVOSYL TRANSFERASE SQD2"/>
    <property type="match status" value="1"/>
</dbReference>
<dbReference type="EMBL" id="BOCI01000146">
    <property type="protein sequence ID" value="GHW00906.1"/>
    <property type="molecule type" value="Genomic_DNA"/>
</dbReference>
<dbReference type="InterPro" id="IPR001296">
    <property type="entry name" value="Glyco_trans_1"/>
</dbReference>
<evidence type="ECO:0000313" key="4">
    <source>
        <dbReference type="Proteomes" id="UP000616547"/>
    </source>
</evidence>
<dbReference type="InterPro" id="IPR028098">
    <property type="entry name" value="Glyco_trans_4-like_N"/>
</dbReference>
<organism evidence="3 4">
    <name type="scientific">Lactobacillus nasalidis</name>
    <dbReference type="NCBI Taxonomy" id="2797258"/>
    <lineage>
        <taxon>Bacteria</taxon>
        <taxon>Bacillati</taxon>
        <taxon>Bacillota</taxon>
        <taxon>Bacilli</taxon>
        <taxon>Lactobacillales</taxon>
        <taxon>Lactobacillaceae</taxon>
        <taxon>Lactobacillus</taxon>
    </lineage>
</organism>
<dbReference type="SUPFAM" id="SSF53756">
    <property type="entry name" value="UDP-Glycosyltransferase/glycogen phosphorylase"/>
    <property type="match status" value="1"/>
</dbReference>
<dbReference type="PANTHER" id="PTHR45947:SF3">
    <property type="entry name" value="SULFOQUINOVOSYL TRANSFERASE SQD2"/>
    <property type="match status" value="1"/>
</dbReference>
<evidence type="ECO:0000313" key="3">
    <source>
        <dbReference type="EMBL" id="GHW00906.1"/>
    </source>
</evidence>
<feature type="domain" description="Glycosyl transferase family 1" evidence="1">
    <location>
        <begin position="193"/>
        <end position="313"/>
    </location>
</feature>
<protein>
    <submittedName>
        <fullName evidence="3">Glycosyltransferase EpsF</fullName>
    </submittedName>
</protein>
<feature type="domain" description="Glycosyltransferase subfamily 4-like N-terminal" evidence="2">
    <location>
        <begin position="17"/>
        <end position="184"/>
    </location>
</feature>
<name>A0ABQ3W5Z6_9LACO</name>
<dbReference type="Gene3D" id="3.40.50.2000">
    <property type="entry name" value="Glycogen Phosphorylase B"/>
    <property type="match status" value="2"/>
</dbReference>
<dbReference type="Pfam" id="PF00534">
    <property type="entry name" value="Glycos_transf_1"/>
    <property type="match status" value="1"/>
</dbReference>
<accession>A0ABQ3W5Z6</accession>
<dbReference type="InterPro" id="IPR050194">
    <property type="entry name" value="Glycosyltransferase_grp1"/>
</dbReference>
<dbReference type="Pfam" id="PF13439">
    <property type="entry name" value="Glyco_transf_4"/>
    <property type="match status" value="1"/>
</dbReference>
<reference evidence="4" key="1">
    <citation type="submission" date="2021-01" db="EMBL/GenBank/DDBJ databases">
        <title>Draft genome sequence of Nasalis larvatus strain YZ03.</title>
        <authorList>
            <person name="Suzuki-Hashido N."/>
            <person name="Tsuchida S."/>
            <person name="Hayakawa T."/>
        </authorList>
    </citation>
    <scope>NUCLEOTIDE SEQUENCE [LARGE SCALE GENOMIC DNA]</scope>
    <source>
        <strain evidence="4">YZ03</strain>
    </source>
</reference>
<keyword evidence="4" id="KW-1185">Reference proteome</keyword>
<gene>
    <name evidence="3" type="primary">epsF_2</name>
    <name evidence="3" type="ORF">lacNasYZ03_05930</name>
</gene>
<evidence type="ECO:0000259" key="2">
    <source>
        <dbReference type="Pfam" id="PF13439"/>
    </source>
</evidence>
<comment type="caution">
    <text evidence="3">The sequence shown here is derived from an EMBL/GenBank/DDBJ whole genome shotgun (WGS) entry which is preliminary data.</text>
</comment>
<dbReference type="Proteomes" id="UP000616547">
    <property type="component" value="Unassembled WGS sequence"/>
</dbReference>